<keyword evidence="3" id="KW-1185">Reference proteome</keyword>
<dbReference type="OrthoDB" id="10426795at2759"/>
<dbReference type="GeneID" id="10025056"/>
<dbReference type="HOGENOM" id="CLU_1586085_0_0_1"/>
<dbReference type="InParanoid" id="E4V4R5"/>
<evidence type="ECO:0000313" key="2">
    <source>
        <dbReference type="EMBL" id="EFR04989.1"/>
    </source>
</evidence>
<dbReference type="AlphaFoldDB" id="E4V4R5"/>
<reference evidence="3" key="1">
    <citation type="journal article" date="2012" name="MBio">
        <title>Comparative genome analysis of Trichophyton rubrum and related dermatophytes reveals candidate genes involved in infection.</title>
        <authorList>
            <person name="Martinez D.A."/>
            <person name="Oliver B.G."/>
            <person name="Graeser Y."/>
            <person name="Goldberg J.M."/>
            <person name="Li W."/>
            <person name="Martinez-Rossi N.M."/>
            <person name="Monod M."/>
            <person name="Shelest E."/>
            <person name="Barton R.C."/>
            <person name="Birch E."/>
            <person name="Brakhage A.A."/>
            <person name="Chen Z."/>
            <person name="Gurr S.J."/>
            <person name="Heiman D."/>
            <person name="Heitman J."/>
            <person name="Kosti I."/>
            <person name="Rossi A."/>
            <person name="Saif S."/>
            <person name="Samalova M."/>
            <person name="Saunders C.W."/>
            <person name="Shea T."/>
            <person name="Summerbell R.C."/>
            <person name="Xu J."/>
            <person name="Young S."/>
            <person name="Zeng Q."/>
            <person name="Birren B.W."/>
            <person name="Cuomo C.A."/>
            <person name="White T.C."/>
        </authorList>
    </citation>
    <scope>NUCLEOTIDE SEQUENCE [LARGE SCALE GENOMIC DNA]</scope>
    <source>
        <strain evidence="3">ATCC MYA-4604 / CBS 118893</strain>
    </source>
</reference>
<keyword evidence="1" id="KW-0732">Signal</keyword>
<name>E4V4R5_ARTGP</name>
<evidence type="ECO:0000313" key="3">
    <source>
        <dbReference type="Proteomes" id="UP000002669"/>
    </source>
</evidence>
<evidence type="ECO:0000256" key="1">
    <source>
        <dbReference type="SAM" id="SignalP"/>
    </source>
</evidence>
<gene>
    <name evidence="2" type="ORF">MGYG_07992</name>
</gene>
<dbReference type="OMA" id="WFIEEIA"/>
<protein>
    <submittedName>
        <fullName evidence="2">Uncharacterized protein</fullName>
    </submittedName>
</protein>
<feature type="chain" id="PRO_5003191031" evidence="1">
    <location>
        <begin position="17"/>
        <end position="167"/>
    </location>
</feature>
<accession>E4V4R5</accession>
<dbReference type="RefSeq" id="XP_003169824.1">
    <property type="nucleotide sequence ID" value="XM_003169776.1"/>
</dbReference>
<proteinExistence type="predicted"/>
<feature type="signal peptide" evidence="1">
    <location>
        <begin position="1"/>
        <end position="16"/>
    </location>
</feature>
<sequence length="167" mass="18723">MRVLLAFAFLASFASAAVESLHGPFTINSVVYGENMTLAGSNDEQIKFIGTTDSYWIIQSVARDAKPWHTIEKYSRITQQSHYINFKEHKAGEPATISTGAGSIFEFEYAGFAIFRFASIDHPDLKTKLYWTVKNNGTESQPDLYLALEPEGVGYQIFTVFNRPVIP</sequence>
<dbReference type="EMBL" id="DS989829">
    <property type="protein sequence ID" value="EFR04989.1"/>
    <property type="molecule type" value="Genomic_DNA"/>
</dbReference>
<dbReference type="Proteomes" id="UP000002669">
    <property type="component" value="Unassembled WGS sequence"/>
</dbReference>
<organism evidence="3">
    <name type="scientific">Arthroderma gypseum (strain ATCC MYA-4604 / CBS 118893)</name>
    <name type="common">Microsporum gypseum</name>
    <dbReference type="NCBI Taxonomy" id="535722"/>
    <lineage>
        <taxon>Eukaryota</taxon>
        <taxon>Fungi</taxon>
        <taxon>Dikarya</taxon>
        <taxon>Ascomycota</taxon>
        <taxon>Pezizomycotina</taxon>
        <taxon>Eurotiomycetes</taxon>
        <taxon>Eurotiomycetidae</taxon>
        <taxon>Onygenales</taxon>
        <taxon>Arthrodermataceae</taxon>
        <taxon>Nannizzia</taxon>
    </lineage>
</organism>
<dbReference type="eggNOG" id="ENOG502RQ44">
    <property type="taxonomic scope" value="Eukaryota"/>
</dbReference>
<dbReference type="VEuPathDB" id="FungiDB:MGYG_07992"/>